<dbReference type="PANTHER" id="PTHR10603">
    <property type="entry name" value="FRAGILE X MENTAL RETARDATION SYNDROME-RELATED PROTEIN"/>
    <property type="match status" value="1"/>
</dbReference>
<evidence type="ECO:0000313" key="3">
    <source>
        <dbReference type="Proteomes" id="UP001626550"/>
    </source>
</evidence>
<dbReference type="PANTHER" id="PTHR10603:SF7">
    <property type="entry name" value="FRAGILE X MESSENGER RIBONUCLEOPROTEIN 1 HOMOLOG"/>
    <property type="match status" value="1"/>
</dbReference>
<dbReference type="AlphaFoldDB" id="A0ABD2QA96"/>
<feature type="region of interest" description="Disordered" evidence="1">
    <location>
        <begin position="317"/>
        <end position="442"/>
    </location>
</feature>
<proteinExistence type="predicted"/>
<dbReference type="Gene3D" id="3.30.1370.10">
    <property type="entry name" value="K Homology domain, type 1"/>
    <property type="match status" value="1"/>
</dbReference>
<name>A0ABD2QA96_9PLAT</name>
<dbReference type="EMBL" id="JBJKFK010000534">
    <property type="protein sequence ID" value="KAL3316485.1"/>
    <property type="molecule type" value="Genomic_DNA"/>
</dbReference>
<accession>A0ABD2QA96</accession>
<dbReference type="InterPro" id="IPR040148">
    <property type="entry name" value="FMR1"/>
</dbReference>
<sequence length="442" mass="50319">MFFVYKSKARMRVKFWPSREHRSGKTPSTNLSFYMRSGCRIDYVGFIDFAVKGKTLTAEAPPLHKGVLRHTNCRSLVTVSTDESGASFVNFYSTDEKLKEHIDLLIDDHWRSLATKRNHLRRMHLNVNSVNKRTELAMPEIPKEFAESPVIDAMTIPQSFIRFCIGLRGHYINEVRALPGIIHILVYDAPAHSYFERKDPLAWSKEAANKARARFDFVRICYRFPTLYTGRVIGRNTCNITALIEKSGVTHIFHQSEYEQFDQGILTETIYINPMAEVVYDTFIIEGLRTNANRAVLLLTSQIDHFRESVKMMSLEQAHAPPPLSKNLASRLGPMVPRSELPPRAGPSPKKPIEIKVELQPNNSPKKTPVKGIQKEVDDLERDTRRVTISPKKPTNQQGDTECAKSSPKKTPVKKTNGNFASQDIRAERNLQARPIPHNGSR</sequence>
<organism evidence="2 3">
    <name type="scientific">Cichlidogyrus casuarinus</name>
    <dbReference type="NCBI Taxonomy" id="1844966"/>
    <lineage>
        <taxon>Eukaryota</taxon>
        <taxon>Metazoa</taxon>
        <taxon>Spiralia</taxon>
        <taxon>Lophotrochozoa</taxon>
        <taxon>Platyhelminthes</taxon>
        <taxon>Monogenea</taxon>
        <taxon>Monopisthocotylea</taxon>
        <taxon>Dactylogyridea</taxon>
        <taxon>Ancyrocephalidae</taxon>
        <taxon>Cichlidogyrus</taxon>
    </lineage>
</organism>
<feature type="compositionally biased region" description="Basic and acidic residues" evidence="1">
    <location>
        <begin position="373"/>
        <end position="386"/>
    </location>
</feature>
<reference evidence="2 3" key="1">
    <citation type="submission" date="2024-11" db="EMBL/GenBank/DDBJ databases">
        <title>Adaptive evolution of stress response genes in parasites aligns with host niche diversity.</title>
        <authorList>
            <person name="Hahn C."/>
            <person name="Resl P."/>
        </authorList>
    </citation>
    <scope>NUCLEOTIDE SEQUENCE [LARGE SCALE GENOMIC DNA]</scope>
    <source>
        <strain evidence="2">EGGRZ-B1_66</strain>
        <tissue evidence="2">Body</tissue>
    </source>
</reference>
<evidence type="ECO:0000256" key="1">
    <source>
        <dbReference type="SAM" id="MobiDB-lite"/>
    </source>
</evidence>
<gene>
    <name evidence="2" type="primary">FMR1_1</name>
    <name evidence="2" type="ORF">Ciccas_004878</name>
</gene>
<dbReference type="Proteomes" id="UP001626550">
    <property type="component" value="Unassembled WGS sequence"/>
</dbReference>
<protein>
    <submittedName>
        <fullName evidence="2">Synaptic functional regulator fmr1</fullName>
    </submittedName>
</protein>
<comment type="caution">
    <text evidence="2">The sequence shown here is derived from an EMBL/GenBank/DDBJ whole genome shotgun (WGS) entry which is preliminary data.</text>
</comment>
<dbReference type="InterPro" id="IPR036612">
    <property type="entry name" value="KH_dom_type_1_sf"/>
</dbReference>
<keyword evidence="3" id="KW-1185">Reference proteome</keyword>
<evidence type="ECO:0000313" key="2">
    <source>
        <dbReference type="EMBL" id="KAL3316485.1"/>
    </source>
</evidence>